<dbReference type="AlphaFoldDB" id="D8M424"/>
<evidence type="ECO:0000313" key="2">
    <source>
        <dbReference type="EMBL" id="CBK22813.2"/>
    </source>
</evidence>
<keyword evidence="3" id="KW-1185">Reference proteome</keyword>
<protein>
    <submittedName>
        <fullName evidence="2">Uncharacterized protein</fullName>
    </submittedName>
</protein>
<reference evidence="2" key="1">
    <citation type="submission" date="2010-02" db="EMBL/GenBank/DDBJ databases">
        <title>Sequencing and annotation of the Blastocystis hominis genome.</title>
        <authorList>
            <person name="Wincker P."/>
        </authorList>
    </citation>
    <scope>NUCLEOTIDE SEQUENCE</scope>
    <source>
        <strain evidence="2">Singapore isolate B</strain>
    </source>
</reference>
<evidence type="ECO:0000313" key="3">
    <source>
        <dbReference type="Proteomes" id="UP000008312"/>
    </source>
</evidence>
<dbReference type="GeneID" id="24919574"/>
<name>D8M424_BLAHO</name>
<dbReference type="RefSeq" id="XP_012896861.1">
    <property type="nucleotide sequence ID" value="XM_013041407.1"/>
</dbReference>
<gene>
    <name evidence="2" type="ORF">GSBLH_T00002403001</name>
</gene>
<feature type="region of interest" description="Disordered" evidence="1">
    <location>
        <begin position="99"/>
        <end position="175"/>
    </location>
</feature>
<dbReference type="EMBL" id="FN668651">
    <property type="protein sequence ID" value="CBK22813.2"/>
    <property type="molecule type" value="Genomic_DNA"/>
</dbReference>
<evidence type="ECO:0000256" key="1">
    <source>
        <dbReference type="SAM" id="MobiDB-lite"/>
    </source>
</evidence>
<dbReference type="Proteomes" id="UP000008312">
    <property type="component" value="Unassembled WGS sequence"/>
</dbReference>
<feature type="compositionally biased region" description="Basic and acidic residues" evidence="1">
    <location>
        <begin position="133"/>
        <end position="164"/>
    </location>
</feature>
<proteinExistence type="predicted"/>
<dbReference type="InParanoid" id="D8M424"/>
<sequence>MNKLHPEASISSHDDWYFLQNPSGETVYYQGSTGVISRLLPDGYVTTEGEPLAPDFPASDLSFDSLDRICRANHLISSCRVVAESQKLFRRRSTLSGAPSFVSGRRQSDGETGNWTRSVGRRDSNASSLHQSVESRESEPREAMEFVPPEMKRNSSLSREDRAGAGRGGATTHEERPMLTRLTSTLHVGALDRRQNQSFYKAGLGQLFTVASSSGYLAELKEMLFEGEEKKGG</sequence>
<accession>D8M424</accession>
<organism evidence="2">
    <name type="scientific">Blastocystis hominis</name>
    <dbReference type="NCBI Taxonomy" id="12968"/>
    <lineage>
        <taxon>Eukaryota</taxon>
        <taxon>Sar</taxon>
        <taxon>Stramenopiles</taxon>
        <taxon>Bigyra</taxon>
        <taxon>Opalozoa</taxon>
        <taxon>Opalinata</taxon>
        <taxon>Blastocystidae</taxon>
        <taxon>Blastocystis</taxon>
    </lineage>
</organism>